<dbReference type="SUPFAM" id="SSF103473">
    <property type="entry name" value="MFS general substrate transporter"/>
    <property type="match status" value="1"/>
</dbReference>
<keyword evidence="4 7" id="KW-0812">Transmembrane</keyword>
<feature type="transmembrane region" description="Helical" evidence="7">
    <location>
        <begin position="145"/>
        <end position="169"/>
    </location>
</feature>
<dbReference type="EMBL" id="SWLB01000008">
    <property type="protein sequence ID" value="KAF3335894.1"/>
    <property type="molecule type" value="Genomic_DNA"/>
</dbReference>
<feature type="transmembrane region" description="Helical" evidence="7">
    <location>
        <begin position="365"/>
        <end position="388"/>
    </location>
</feature>
<dbReference type="AlphaFoldDB" id="A0A833VWN9"/>
<dbReference type="PANTHER" id="PTHR31585">
    <property type="entry name" value="FOLATE-BIOPTERIN TRANSPORTER 1, CHLOROPLASTIC"/>
    <property type="match status" value="1"/>
</dbReference>
<comment type="subcellular location">
    <subcellularLocation>
        <location evidence="1">Membrane</location>
        <topology evidence="1">Multi-pass membrane protein</topology>
    </subcellularLocation>
</comment>
<evidence type="ECO:0000256" key="7">
    <source>
        <dbReference type="SAM" id="Phobius"/>
    </source>
</evidence>
<evidence type="ECO:0000256" key="1">
    <source>
        <dbReference type="ARBA" id="ARBA00004141"/>
    </source>
</evidence>
<dbReference type="Pfam" id="PF03092">
    <property type="entry name" value="BT1"/>
    <property type="match status" value="1"/>
</dbReference>
<sequence>MDPVKWMVGIGFWVQGFRCFPWLGVNFFLKDALGVPPSSLQLLQNSANLPMVAKPLYGLLSDSVPIHGQRRLPYVAIGAVLQAISWLAIGLWSGSAISLPVLTFFLLLSNLGASIAEVANDAIVAEVGKHQKQGSSTSSGQLQSFAWMLGSSAGALGNLLGGIAISSNLSPKLMFLYYGAILIFQFFILICVSEKSLNLPNPNNKLKSSSSGGGFSMQLSQLSVALRRPDITRLLIWFFASYAVTPLLLGTMFFYQTEYLNLDSSIIGGSKVIGQAALLIWSIVYEKYFKKASPRKVLSTLQLATAVIMLSDVLFVQGIYRGFGIPDWVYILIFSGLAEAAVFIKVLPFSVLVAKLCPPGCEGSIMAFVMSTLALATIVSGYFGVALASFLEVSENDFSNLPLCILIEAGCTMLPLLGSSWISEGKIAEKKKE</sequence>
<dbReference type="InterPro" id="IPR036259">
    <property type="entry name" value="MFS_trans_sf"/>
</dbReference>
<evidence type="ECO:0000256" key="2">
    <source>
        <dbReference type="ARBA" id="ARBA00007015"/>
    </source>
</evidence>
<feature type="transmembrane region" description="Helical" evidence="7">
    <location>
        <begin position="6"/>
        <end position="29"/>
    </location>
</feature>
<keyword evidence="3" id="KW-0813">Transport</keyword>
<gene>
    <name evidence="8" type="ORF">FCM35_KLT20401</name>
</gene>
<keyword evidence="6 7" id="KW-0472">Membrane</keyword>
<feature type="transmembrane region" description="Helical" evidence="7">
    <location>
        <begin position="234"/>
        <end position="254"/>
    </location>
</feature>
<feature type="transmembrane region" description="Helical" evidence="7">
    <location>
        <begin position="175"/>
        <end position="192"/>
    </location>
</feature>
<comment type="similarity">
    <text evidence="2">Belongs to the major facilitator superfamily. Folate-biopterin transporter (TC 2.A.71) family.</text>
</comment>
<dbReference type="PANTHER" id="PTHR31585:SF2">
    <property type="entry name" value="FOLATE-BIOPTERIN TRANSPORTER 7-RELATED"/>
    <property type="match status" value="1"/>
</dbReference>
<reference evidence="8" key="1">
    <citation type="submission" date="2020-01" db="EMBL/GenBank/DDBJ databases">
        <title>Genome sequence of Kobresia littledalei, the first chromosome-level genome in the family Cyperaceae.</title>
        <authorList>
            <person name="Qu G."/>
        </authorList>
    </citation>
    <scope>NUCLEOTIDE SEQUENCE</scope>
    <source>
        <strain evidence="8">C.B.Clarke</strain>
        <tissue evidence="8">Leaf</tissue>
    </source>
</reference>
<evidence type="ECO:0000256" key="5">
    <source>
        <dbReference type="ARBA" id="ARBA00022989"/>
    </source>
</evidence>
<evidence type="ECO:0000256" key="3">
    <source>
        <dbReference type="ARBA" id="ARBA00022448"/>
    </source>
</evidence>
<dbReference type="Proteomes" id="UP000623129">
    <property type="component" value="Unassembled WGS sequence"/>
</dbReference>
<feature type="transmembrane region" description="Helical" evidence="7">
    <location>
        <begin position="266"/>
        <end position="285"/>
    </location>
</feature>
<name>A0A833VWN9_9POAL</name>
<feature type="transmembrane region" description="Helical" evidence="7">
    <location>
        <begin position="297"/>
        <end position="316"/>
    </location>
</feature>
<evidence type="ECO:0000256" key="4">
    <source>
        <dbReference type="ARBA" id="ARBA00022692"/>
    </source>
</evidence>
<accession>A0A833VWN9</accession>
<evidence type="ECO:0000256" key="6">
    <source>
        <dbReference type="ARBA" id="ARBA00023136"/>
    </source>
</evidence>
<keyword evidence="5 7" id="KW-1133">Transmembrane helix</keyword>
<proteinExistence type="inferred from homology"/>
<dbReference type="Gene3D" id="1.20.1250.20">
    <property type="entry name" value="MFS general substrate transporter like domains"/>
    <property type="match status" value="1"/>
</dbReference>
<keyword evidence="9" id="KW-1185">Reference proteome</keyword>
<comment type="caution">
    <text evidence="8">The sequence shown here is derived from an EMBL/GenBank/DDBJ whole genome shotgun (WGS) entry which is preliminary data.</text>
</comment>
<organism evidence="8 9">
    <name type="scientific">Carex littledalei</name>
    <dbReference type="NCBI Taxonomy" id="544730"/>
    <lineage>
        <taxon>Eukaryota</taxon>
        <taxon>Viridiplantae</taxon>
        <taxon>Streptophyta</taxon>
        <taxon>Embryophyta</taxon>
        <taxon>Tracheophyta</taxon>
        <taxon>Spermatophyta</taxon>
        <taxon>Magnoliopsida</taxon>
        <taxon>Liliopsida</taxon>
        <taxon>Poales</taxon>
        <taxon>Cyperaceae</taxon>
        <taxon>Cyperoideae</taxon>
        <taxon>Cariceae</taxon>
        <taxon>Carex</taxon>
        <taxon>Carex subgen. Euthyceras</taxon>
    </lineage>
</organism>
<dbReference type="InterPro" id="IPR039309">
    <property type="entry name" value="BT1"/>
</dbReference>
<dbReference type="OrthoDB" id="1923497at2759"/>
<evidence type="ECO:0000313" key="9">
    <source>
        <dbReference type="Proteomes" id="UP000623129"/>
    </source>
</evidence>
<feature type="transmembrane region" description="Helical" evidence="7">
    <location>
        <begin position="328"/>
        <end position="353"/>
    </location>
</feature>
<dbReference type="GO" id="GO:0016020">
    <property type="term" value="C:membrane"/>
    <property type="evidence" value="ECO:0007669"/>
    <property type="project" value="UniProtKB-SubCell"/>
</dbReference>
<feature type="transmembrane region" description="Helical" evidence="7">
    <location>
        <begin position="400"/>
        <end position="422"/>
    </location>
</feature>
<protein>
    <submittedName>
        <fullName evidence="8">Folate-biopterin transporter 7</fullName>
    </submittedName>
</protein>
<evidence type="ECO:0000313" key="8">
    <source>
        <dbReference type="EMBL" id="KAF3335894.1"/>
    </source>
</evidence>